<feature type="compositionally biased region" description="Polar residues" evidence="1">
    <location>
        <begin position="1"/>
        <end position="10"/>
    </location>
</feature>
<evidence type="ECO:0000256" key="1">
    <source>
        <dbReference type="SAM" id="MobiDB-lite"/>
    </source>
</evidence>
<protein>
    <submittedName>
        <fullName evidence="2">Uncharacterized protein</fullName>
    </submittedName>
</protein>
<feature type="compositionally biased region" description="Low complexity" evidence="1">
    <location>
        <begin position="40"/>
        <end position="61"/>
    </location>
</feature>
<sequence>MGTGSQSSPSAHLKGSLPASQPKRPTAHNSGLPVSVPFNPAALPQQRPAAPTRALRARTQPPARPGRGMRSPPRFQLH</sequence>
<organism evidence="2 3">
    <name type="scientific">Pleurodeles waltl</name>
    <name type="common">Iberian ribbed newt</name>
    <dbReference type="NCBI Taxonomy" id="8319"/>
    <lineage>
        <taxon>Eukaryota</taxon>
        <taxon>Metazoa</taxon>
        <taxon>Chordata</taxon>
        <taxon>Craniata</taxon>
        <taxon>Vertebrata</taxon>
        <taxon>Euteleostomi</taxon>
        <taxon>Amphibia</taxon>
        <taxon>Batrachia</taxon>
        <taxon>Caudata</taxon>
        <taxon>Salamandroidea</taxon>
        <taxon>Salamandridae</taxon>
        <taxon>Pleurodelinae</taxon>
        <taxon>Pleurodeles</taxon>
    </lineage>
</organism>
<reference evidence="2" key="1">
    <citation type="journal article" date="2022" name="bioRxiv">
        <title>Sequencing and chromosome-scale assembly of the giantPleurodeles waltlgenome.</title>
        <authorList>
            <person name="Brown T."/>
            <person name="Elewa A."/>
            <person name="Iarovenko S."/>
            <person name="Subramanian E."/>
            <person name="Araus A.J."/>
            <person name="Petzold A."/>
            <person name="Susuki M."/>
            <person name="Suzuki K.-i.T."/>
            <person name="Hayashi T."/>
            <person name="Toyoda A."/>
            <person name="Oliveira C."/>
            <person name="Osipova E."/>
            <person name="Leigh N.D."/>
            <person name="Simon A."/>
            <person name="Yun M.H."/>
        </authorList>
    </citation>
    <scope>NUCLEOTIDE SEQUENCE</scope>
    <source>
        <strain evidence="2">20211129_DDA</strain>
        <tissue evidence="2">Liver</tissue>
    </source>
</reference>
<keyword evidence="3" id="KW-1185">Reference proteome</keyword>
<accession>A0AAV7QU54</accession>
<dbReference type="AlphaFoldDB" id="A0AAV7QU54"/>
<comment type="caution">
    <text evidence="2">The sequence shown here is derived from an EMBL/GenBank/DDBJ whole genome shotgun (WGS) entry which is preliminary data.</text>
</comment>
<gene>
    <name evidence="2" type="ORF">NDU88_010344</name>
</gene>
<evidence type="ECO:0000313" key="2">
    <source>
        <dbReference type="EMBL" id="KAJ1144042.1"/>
    </source>
</evidence>
<feature type="region of interest" description="Disordered" evidence="1">
    <location>
        <begin position="1"/>
        <end position="78"/>
    </location>
</feature>
<evidence type="ECO:0000313" key="3">
    <source>
        <dbReference type="Proteomes" id="UP001066276"/>
    </source>
</evidence>
<proteinExistence type="predicted"/>
<dbReference type="EMBL" id="JANPWB010000010">
    <property type="protein sequence ID" value="KAJ1144042.1"/>
    <property type="molecule type" value="Genomic_DNA"/>
</dbReference>
<name>A0AAV7QU54_PLEWA</name>
<dbReference type="Proteomes" id="UP001066276">
    <property type="component" value="Chromosome 6"/>
</dbReference>